<keyword evidence="6" id="KW-0046">Antibiotic resistance</keyword>
<organism evidence="9 11">
    <name type="scientific">Leptospira perolatii</name>
    <dbReference type="NCBI Taxonomy" id="2023191"/>
    <lineage>
        <taxon>Bacteria</taxon>
        <taxon>Pseudomonadati</taxon>
        <taxon>Spirochaetota</taxon>
        <taxon>Spirochaetia</taxon>
        <taxon>Leptospirales</taxon>
        <taxon>Leptospiraceae</taxon>
        <taxon>Leptospira</taxon>
    </lineage>
</organism>
<dbReference type="InterPro" id="IPR012338">
    <property type="entry name" value="Beta-lactam/transpept-like"/>
</dbReference>
<protein>
    <recommendedName>
        <fullName evidence="3">beta-lactamase</fullName>
        <ecNumber evidence="3">3.5.2.6</ecNumber>
    </recommendedName>
</protein>
<sequence>MFSFSQFLLFGCALICILPEEIFSREKSSPNFRLSYLNQLIREFESKNSTSSLLLLRTDTGQVVYSYRPEIMIERKFPPGSIMKPLSSLVLLRHKEAFAFNPKSRIECKGRYYPDSRDEITDFDRRTFHLPKDEKGREYFRCSIAEGHGQVDLDDALVKSCNVYFLTQVAKNPEVFYKKIMDDWKLDLSSASRLKPYSEPNGLSARSFHSLSKLQKITSAIGEGGILLTPIKIAQVYAAIPNGSPFLSPFWKEGDLPIKTEDNEFSKQDQRQVFAILSSVMQNGTLKGFVSESSTGIEMVAAKTGTATKFQKKYSTHGWIASWLRRQGRLYLLLVFVEDGSGGLEARNLASIAIKNIRLSSL</sequence>
<comment type="similarity">
    <text evidence="2">Belongs to the class-D beta-lactamase family.</text>
</comment>
<dbReference type="PANTHER" id="PTHR30627:SF6">
    <property type="entry name" value="BETA-LACTAMASE YBXI-RELATED"/>
    <property type="match status" value="1"/>
</dbReference>
<comment type="caution">
    <text evidence="9">The sequence shown here is derived from an EMBL/GenBank/DDBJ whole genome shotgun (WGS) entry which is preliminary data.</text>
</comment>
<dbReference type="GO" id="GO:0008658">
    <property type="term" value="F:penicillin binding"/>
    <property type="evidence" value="ECO:0007669"/>
    <property type="project" value="InterPro"/>
</dbReference>
<dbReference type="SUPFAM" id="SSF56601">
    <property type="entry name" value="beta-lactamase/transpeptidase-like"/>
    <property type="match status" value="1"/>
</dbReference>
<evidence type="ECO:0000256" key="3">
    <source>
        <dbReference type="ARBA" id="ARBA00012865"/>
    </source>
</evidence>
<evidence type="ECO:0000313" key="11">
    <source>
        <dbReference type="Proteomes" id="UP000231990"/>
    </source>
</evidence>
<dbReference type="Pfam" id="PF00905">
    <property type="entry name" value="Transpeptidase"/>
    <property type="match status" value="1"/>
</dbReference>
<evidence type="ECO:0000313" key="10">
    <source>
        <dbReference type="Proteomes" id="UP000231962"/>
    </source>
</evidence>
<evidence type="ECO:0000256" key="1">
    <source>
        <dbReference type="ARBA" id="ARBA00001526"/>
    </source>
</evidence>
<keyword evidence="4" id="KW-0732">Signal</keyword>
<evidence type="ECO:0000313" key="9">
    <source>
        <dbReference type="EMBL" id="PJZ72671.1"/>
    </source>
</evidence>
<reference evidence="10 11" key="1">
    <citation type="submission" date="2017-07" db="EMBL/GenBank/DDBJ databases">
        <title>Leptospira spp. isolated from tropical soils.</title>
        <authorList>
            <person name="Thibeaux R."/>
            <person name="Iraola G."/>
            <person name="Ferres I."/>
            <person name="Bierque E."/>
            <person name="Girault D."/>
            <person name="Soupe-Gilbert M.-E."/>
            <person name="Picardeau M."/>
            <person name="Goarant C."/>
        </authorList>
    </citation>
    <scope>NUCLEOTIDE SEQUENCE [LARGE SCALE GENOMIC DNA]</scope>
    <source>
        <strain evidence="9 11">FH1-B-B1</strain>
        <strain evidence="8 10">FH1-B-C1</strain>
    </source>
</reference>
<dbReference type="GO" id="GO:0005886">
    <property type="term" value="C:plasma membrane"/>
    <property type="evidence" value="ECO:0007669"/>
    <property type="project" value="TreeGrafter"/>
</dbReference>
<evidence type="ECO:0000256" key="2">
    <source>
        <dbReference type="ARBA" id="ARBA00007898"/>
    </source>
</evidence>
<comment type="catalytic activity">
    <reaction evidence="1">
        <text>a beta-lactam + H2O = a substituted beta-amino acid</text>
        <dbReference type="Rhea" id="RHEA:20401"/>
        <dbReference type="ChEBI" id="CHEBI:15377"/>
        <dbReference type="ChEBI" id="CHEBI:35627"/>
        <dbReference type="ChEBI" id="CHEBI:140347"/>
        <dbReference type="EC" id="3.5.2.6"/>
    </reaction>
</comment>
<dbReference type="EC" id="3.5.2.6" evidence="3"/>
<dbReference type="InterPro" id="IPR050515">
    <property type="entry name" value="Beta-lactam/transpept"/>
</dbReference>
<dbReference type="GO" id="GO:0008800">
    <property type="term" value="F:beta-lactamase activity"/>
    <property type="evidence" value="ECO:0007669"/>
    <property type="project" value="UniProtKB-EC"/>
</dbReference>
<evidence type="ECO:0000259" key="7">
    <source>
        <dbReference type="Pfam" id="PF00905"/>
    </source>
</evidence>
<dbReference type="GO" id="GO:0046677">
    <property type="term" value="P:response to antibiotic"/>
    <property type="evidence" value="ECO:0007669"/>
    <property type="project" value="UniProtKB-KW"/>
</dbReference>
<dbReference type="Proteomes" id="UP000231962">
    <property type="component" value="Unassembled WGS sequence"/>
</dbReference>
<keyword evidence="10" id="KW-1185">Reference proteome</keyword>
<dbReference type="GO" id="GO:0071555">
    <property type="term" value="P:cell wall organization"/>
    <property type="evidence" value="ECO:0007669"/>
    <property type="project" value="TreeGrafter"/>
</dbReference>
<dbReference type="InterPro" id="IPR001460">
    <property type="entry name" value="PCN-bd_Tpept"/>
</dbReference>
<dbReference type="PANTHER" id="PTHR30627">
    <property type="entry name" value="PEPTIDOGLYCAN D,D-TRANSPEPTIDASE"/>
    <property type="match status" value="1"/>
</dbReference>
<evidence type="ECO:0000256" key="6">
    <source>
        <dbReference type="ARBA" id="ARBA00023251"/>
    </source>
</evidence>
<dbReference type="AlphaFoldDB" id="A0A2M9ZL11"/>
<proteinExistence type="inferred from homology"/>
<evidence type="ECO:0000256" key="4">
    <source>
        <dbReference type="ARBA" id="ARBA00022729"/>
    </source>
</evidence>
<gene>
    <name evidence="8" type="ORF">CH360_08415</name>
    <name evidence="9" type="ORF">CH373_13270</name>
</gene>
<evidence type="ECO:0000313" key="8">
    <source>
        <dbReference type="EMBL" id="PJZ69921.1"/>
    </source>
</evidence>
<accession>A0A2M9ZL11</accession>
<dbReference type="Gene3D" id="3.40.710.10">
    <property type="entry name" value="DD-peptidase/beta-lactamase superfamily"/>
    <property type="match status" value="1"/>
</dbReference>
<name>A0A2M9ZL11_9LEPT</name>
<keyword evidence="5" id="KW-0378">Hydrolase</keyword>
<feature type="domain" description="Penicillin-binding protein transpeptidase" evidence="7">
    <location>
        <begin position="71"/>
        <end position="345"/>
    </location>
</feature>
<dbReference type="Proteomes" id="UP000231990">
    <property type="component" value="Unassembled WGS sequence"/>
</dbReference>
<dbReference type="EMBL" id="NPDZ01000008">
    <property type="protein sequence ID" value="PJZ72671.1"/>
    <property type="molecule type" value="Genomic_DNA"/>
</dbReference>
<dbReference type="EMBL" id="NPDY01000006">
    <property type="protein sequence ID" value="PJZ69921.1"/>
    <property type="molecule type" value="Genomic_DNA"/>
</dbReference>
<evidence type="ECO:0000256" key="5">
    <source>
        <dbReference type="ARBA" id="ARBA00022801"/>
    </source>
</evidence>